<evidence type="ECO:0000256" key="4">
    <source>
        <dbReference type="SAM" id="MobiDB-lite"/>
    </source>
</evidence>
<dbReference type="EMBL" id="CP018622">
    <property type="protein sequence ID" value="AUJ24511.1"/>
    <property type="molecule type" value="Genomic_DNA"/>
</dbReference>
<keyword evidence="2" id="KW-0813">Transport</keyword>
<dbReference type="Gene3D" id="3.40.190.10">
    <property type="entry name" value="Periplasmic binding protein-like II"/>
    <property type="match status" value="1"/>
</dbReference>
<dbReference type="PIRSF" id="PIRSF002741">
    <property type="entry name" value="MppA"/>
    <property type="match status" value="1"/>
</dbReference>
<feature type="domain" description="Solute-binding protein family 5" evidence="6">
    <location>
        <begin position="123"/>
        <end position="517"/>
    </location>
</feature>
<dbReference type="Proteomes" id="UP000234237">
    <property type="component" value="Chromosome"/>
</dbReference>
<evidence type="ECO:0000256" key="5">
    <source>
        <dbReference type="SAM" id="SignalP"/>
    </source>
</evidence>
<feature type="chain" id="PRO_5014629634" evidence="5">
    <location>
        <begin position="23"/>
        <end position="610"/>
    </location>
</feature>
<organism evidence="7 8">
    <name type="scientific">Virgibacillus dokdonensis</name>
    <dbReference type="NCBI Taxonomy" id="302167"/>
    <lineage>
        <taxon>Bacteria</taxon>
        <taxon>Bacillati</taxon>
        <taxon>Bacillota</taxon>
        <taxon>Bacilli</taxon>
        <taxon>Bacillales</taxon>
        <taxon>Bacillaceae</taxon>
        <taxon>Virgibacillus</taxon>
    </lineage>
</organism>
<accession>A0A2K9J3C1</accession>
<comment type="similarity">
    <text evidence="1">Belongs to the bacterial solute-binding protein 5 family.</text>
</comment>
<feature type="compositionally biased region" description="Basic and acidic residues" evidence="4">
    <location>
        <begin position="28"/>
        <end position="50"/>
    </location>
</feature>
<gene>
    <name evidence="7" type="primary">appA_2</name>
    <name evidence="7" type="ORF">A21D_01428</name>
</gene>
<feature type="signal peptide" evidence="5">
    <location>
        <begin position="1"/>
        <end position="22"/>
    </location>
</feature>
<dbReference type="PANTHER" id="PTHR30290">
    <property type="entry name" value="PERIPLASMIC BINDING COMPONENT OF ABC TRANSPORTER"/>
    <property type="match status" value="1"/>
</dbReference>
<evidence type="ECO:0000256" key="2">
    <source>
        <dbReference type="ARBA" id="ARBA00022448"/>
    </source>
</evidence>
<dbReference type="RefSeq" id="WP_101933085.1">
    <property type="nucleotide sequence ID" value="NZ_CP018622.1"/>
</dbReference>
<dbReference type="InterPro" id="IPR050034">
    <property type="entry name" value="Opp4A"/>
</dbReference>
<feature type="region of interest" description="Disordered" evidence="4">
    <location>
        <begin position="27"/>
        <end position="50"/>
    </location>
</feature>
<dbReference type="GO" id="GO:0042597">
    <property type="term" value="C:periplasmic space"/>
    <property type="evidence" value="ECO:0007669"/>
    <property type="project" value="UniProtKB-ARBA"/>
</dbReference>
<proteinExistence type="inferred from homology"/>
<protein>
    <submittedName>
        <fullName evidence="7">Oligopeptide-binding protein AppA</fullName>
    </submittedName>
</protein>
<dbReference type="Pfam" id="PF00496">
    <property type="entry name" value="SBP_bac_5"/>
    <property type="match status" value="1"/>
</dbReference>
<dbReference type="SUPFAM" id="SSF53850">
    <property type="entry name" value="Periplasmic binding protein-like II"/>
    <property type="match status" value="1"/>
</dbReference>
<dbReference type="GO" id="GO:0015833">
    <property type="term" value="P:peptide transport"/>
    <property type="evidence" value="ECO:0007669"/>
    <property type="project" value="TreeGrafter"/>
</dbReference>
<evidence type="ECO:0000313" key="8">
    <source>
        <dbReference type="Proteomes" id="UP000234237"/>
    </source>
</evidence>
<evidence type="ECO:0000256" key="1">
    <source>
        <dbReference type="ARBA" id="ARBA00005695"/>
    </source>
</evidence>
<evidence type="ECO:0000313" key="7">
    <source>
        <dbReference type="EMBL" id="AUJ24511.1"/>
    </source>
</evidence>
<dbReference type="InterPro" id="IPR000914">
    <property type="entry name" value="SBP_5_dom"/>
</dbReference>
<dbReference type="GO" id="GO:0043190">
    <property type="term" value="C:ATP-binding cassette (ABC) transporter complex"/>
    <property type="evidence" value="ECO:0007669"/>
    <property type="project" value="InterPro"/>
</dbReference>
<dbReference type="PANTHER" id="PTHR30290:SF9">
    <property type="entry name" value="OLIGOPEPTIDE-BINDING PROTEIN APPA"/>
    <property type="match status" value="1"/>
</dbReference>
<name>A0A2K9J3C1_9BACI</name>
<keyword evidence="3 5" id="KW-0732">Signal</keyword>
<dbReference type="InterPro" id="IPR039424">
    <property type="entry name" value="SBP_5"/>
</dbReference>
<dbReference type="PROSITE" id="PS51257">
    <property type="entry name" value="PROKAR_LIPOPROTEIN"/>
    <property type="match status" value="1"/>
</dbReference>
<dbReference type="NCBIfam" id="NF045467">
    <property type="entry name" value="Opp4A"/>
    <property type="match status" value="1"/>
</dbReference>
<evidence type="ECO:0000259" key="6">
    <source>
        <dbReference type="Pfam" id="PF00496"/>
    </source>
</evidence>
<dbReference type="AlphaFoldDB" id="A0A2K9J3C1"/>
<dbReference type="GO" id="GO:1904680">
    <property type="term" value="F:peptide transmembrane transporter activity"/>
    <property type="evidence" value="ECO:0007669"/>
    <property type="project" value="TreeGrafter"/>
</dbReference>
<dbReference type="KEGG" id="vpn:A21D_01428"/>
<evidence type="ECO:0000256" key="3">
    <source>
        <dbReference type="ARBA" id="ARBA00022729"/>
    </source>
</evidence>
<dbReference type="InterPro" id="IPR030678">
    <property type="entry name" value="Peptide/Ni-bd"/>
</dbReference>
<dbReference type="CDD" id="cd08510">
    <property type="entry name" value="PBP2_Lactococcal_OppA_like"/>
    <property type="match status" value="1"/>
</dbReference>
<reference evidence="8" key="1">
    <citation type="submission" date="2016-11" db="EMBL/GenBank/DDBJ databases">
        <title>Complete genome sequence of Virgibacillus pantothenticus 21D, a halophilic bacterium isolated from the deep hypersaline anoxic basin Discovery in the Mediterranean Sea.</title>
        <authorList>
            <person name="Zeaiter Z."/>
            <person name="Booth J.M."/>
            <person name="Prosdocimi E.M."/>
            <person name="Mapelli F."/>
            <person name="Fusi M."/>
            <person name="Daffonchio D."/>
            <person name="Borin S."/>
            <person name="Crotti E."/>
        </authorList>
    </citation>
    <scope>NUCLEOTIDE SEQUENCE [LARGE SCALE GENOMIC DNA]</scope>
    <source>
        <strain evidence="8">21D</strain>
    </source>
</reference>
<sequence length="610" mass="68196">MKRSSWRILLFAIMLGFVFVLAACNSGEESKGDKGEKSEEKGEKSEESGEKIYSIEDFSVETTNEGEAIEGGHFKYGVVTDTAFEGLLNYNFYSGVPDSEIIKWFDDSLLSADETHNYTQDGAATFEVDDSGKVFTFTIRDNVNWHDGEPVTAEDWLFAYEIIADPDYTGVRYGADFTVIEGVEEYRNGEADSISGIEVVGDKTLKITYKQASPSLLSGGIWPYALPKHVFKDIPVAEMAESDAVRKNPIGFGPFKVDSITPGEAVVLTKNEDYWQGEPKLDKVTVQVVNPKTVVQALETGEVDAVDSFPTDQYPDNADMANVEFLGNTDMAYTYIGFKLGTWDKEKKEVKPDPNKKMADVNLRKAMWHAVDNNAVGEQFYNGLRWNATTLIPPSHPNFHDTENPGIAYDPEEAKKILDEAGYEDTNGDGMRENPDGEELVINFASMSGGDVAEPIANYYIQAWEKVGLNVQLVDGRLLEFNSFYDRVGQSGDDDPAIDIFQGAWSVGTDVNPAGLYGRDALFNFSRYASEENDELLADGVSEEAMELEYRQKVYKDWQQLMLEEVPVFPTVYRAILSPVNNRVMNYSIQYNWGDLHEIAVTQEETEKAE</sequence>
<dbReference type="Gene3D" id="3.10.105.10">
    <property type="entry name" value="Dipeptide-binding Protein, Domain 3"/>
    <property type="match status" value="1"/>
</dbReference>